<evidence type="ECO:0000313" key="1">
    <source>
        <dbReference type="EMBL" id="QBJ02676.1"/>
    </source>
</evidence>
<gene>
    <name evidence="1" type="ORF">PSA21_149</name>
</gene>
<accession>A0A481W4J4</accession>
<protein>
    <submittedName>
        <fullName evidence="1">Uncharacterized protein</fullName>
    </submittedName>
</protein>
<dbReference type="Proteomes" id="UP000294134">
    <property type="component" value="Segment"/>
</dbReference>
<organism evidence="1 2">
    <name type="scientific">Pseudomonas phage Psa21</name>
    <dbReference type="NCBI Taxonomy" id="2530023"/>
    <lineage>
        <taxon>Viruses</taxon>
        <taxon>Duplodnaviria</taxon>
        <taxon>Heunggongvirae</taxon>
        <taxon>Uroviricota</taxon>
        <taxon>Caudoviricetes</taxon>
        <taxon>Chimalliviridae</taxon>
        <taxon>Tepukevirus</taxon>
        <taxon>Tepukevirus Psa21</taxon>
    </lineage>
</organism>
<name>A0A481W4J4_9CAUD</name>
<dbReference type="EMBL" id="MK552327">
    <property type="protein sequence ID" value="QBJ02676.1"/>
    <property type="molecule type" value="Genomic_DNA"/>
</dbReference>
<evidence type="ECO:0000313" key="2">
    <source>
        <dbReference type="Proteomes" id="UP000294134"/>
    </source>
</evidence>
<sequence length="151" mass="17443">MRSLIRTVVATTLPGSNWGQRILADRQAVKEAAEMNLAADTIERMLCKGYYEDSAFMCISLKLAAHQGKISEKGMKAAVKEIEGFLGKHKTLSCYLHHIRSPLIELYVRKDASSYRIEDEAFGYRIAHSNWFWGFINQLRMQAKLRNRFQW</sequence>
<proteinExistence type="predicted"/>
<keyword evidence="2" id="KW-1185">Reference proteome</keyword>
<reference evidence="1 2" key="1">
    <citation type="submission" date="2019-02" db="EMBL/GenBank/DDBJ databases">
        <authorList>
            <person name="Frampton R.A."/>
            <person name="Wojtus J.K."/>
            <person name="Fineran P.C."/>
            <person name="Hendrickson H.L."/>
        </authorList>
    </citation>
    <scope>NUCLEOTIDE SEQUENCE [LARGE SCALE GENOMIC DNA]</scope>
</reference>